<dbReference type="SMART" id="SM00089">
    <property type="entry name" value="PKD"/>
    <property type="match status" value="2"/>
</dbReference>
<sequence>MKKLIYLLTLIQFYSCHTEQTIPVEIDVALHIKDGNHTSPLSVTIENRTKSASSFQWTFEGGEPATSTKENPGTVVFTEPGEHSITLEAWNDGNRTSKGYTVRVDSTVTAGFKTEADINNYAPAIYKITNLSAGGSTYHWTFEGGEPSSYDGQNPPDITYANQGTYTIRLTVGNGSATFTSEQEISVREPLDASFSIIPSFEDIDDMEAPLRATFESQLQGVETLWWECADATITNNTSAEAGIHFPMAGQYTVYLNMSNGKYTKRVSQDITVKANTNLRTHKDIKLGINTALETIGFLYSTRLRRIIKTSEVNNSNGTLIDIAFFGLNADFTYNRFVSPDKLDETPLPGVPGAKPTKFINKTELGSVSLTPNQFNIMTTDALLKNLQISTASYGDEFFAATPLPRVVLFETSDGRKGAILIKALINSGKESSYILTDIKIQKND</sequence>
<accession>A0ABV9KU56</accession>
<proteinExistence type="predicted"/>
<dbReference type="RefSeq" id="WP_379994328.1">
    <property type="nucleotide sequence ID" value="NZ_JBHSGN010000045.1"/>
</dbReference>
<gene>
    <name evidence="2" type="ORF">ACFO6W_05280</name>
</gene>
<name>A0ABV9KU56_9BACT</name>
<dbReference type="PROSITE" id="PS50093">
    <property type="entry name" value="PKD"/>
    <property type="match status" value="2"/>
</dbReference>
<dbReference type="Pfam" id="PF00801">
    <property type="entry name" value="PKD"/>
    <property type="match status" value="2"/>
</dbReference>
<keyword evidence="3" id="KW-1185">Reference proteome</keyword>
<feature type="domain" description="PKD" evidence="1">
    <location>
        <begin position="49"/>
        <end position="111"/>
    </location>
</feature>
<dbReference type="EMBL" id="JBHSGN010000045">
    <property type="protein sequence ID" value="MFC4673096.1"/>
    <property type="molecule type" value="Genomic_DNA"/>
</dbReference>
<organism evidence="2 3">
    <name type="scientific">Dysgonomonas termitidis</name>
    <dbReference type="NCBI Taxonomy" id="1516126"/>
    <lineage>
        <taxon>Bacteria</taxon>
        <taxon>Pseudomonadati</taxon>
        <taxon>Bacteroidota</taxon>
        <taxon>Bacteroidia</taxon>
        <taxon>Bacteroidales</taxon>
        <taxon>Dysgonomonadaceae</taxon>
        <taxon>Dysgonomonas</taxon>
    </lineage>
</organism>
<reference evidence="3" key="1">
    <citation type="journal article" date="2019" name="Int. J. Syst. Evol. Microbiol.">
        <title>The Global Catalogue of Microorganisms (GCM) 10K type strain sequencing project: providing services to taxonomists for standard genome sequencing and annotation.</title>
        <authorList>
            <consortium name="The Broad Institute Genomics Platform"/>
            <consortium name="The Broad Institute Genome Sequencing Center for Infectious Disease"/>
            <person name="Wu L."/>
            <person name="Ma J."/>
        </authorList>
    </citation>
    <scope>NUCLEOTIDE SEQUENCE [LARGE SCALE GENOMIC DNA]</scope>
    <source>
        <strain evidence="3">CCUG 66188</strain>
    </source>
</reference>
<dbReference type="InterPro" id="IPR035986">
    <property type="entry name" value="PKD_dom_sf"/>
</dbReference>
<protein>
    <submittedName>
        <fullName evidence="2">PKD domain-containing protein</fullName>
    </submittedName>
</protein>
<dbReference type="Proteomes" id="UP001596023">
    <property type="component" value="Unassembled WGS sequence"/>
</dbReference>
<dbReference type="CDD" id="cd00146">
    <property type="entry name" value="PKD"/>
    <property type="match status" value="2"/>
</dbReference>
<evidence type="ECO:0000313" key="3">
    <source>
        <dbReference type="Proteomes" id="UP001596023"/>
    </source>
</evidence>
<dbReference type="InterPro" id="IPR000601">
    <property type="entry name" value="PKD_dom"/>
</dbReference>
<feature type="domain" description="PKD" evidence="1">
    <location>
        <begin position="137"/>
        <end position="194"/>
    </location>
</feature>
<evidence type="ECO:0000313" key="2">
    <source>
        <dbReference type="EMBL" id="MFC4673096.1"/>
    </source>
</evidence>
<comment type="caution">
    <text evidence="2">The sequence shown here is derived from an EMBL/GenBank/DDBJ whole genome shotgun (WGS) entry which is preliminary data.</text>
</comment>
<dbReference type="InterPro" id="IPR022409">
    <property type="entry name" value="PKD/Chitinase_dom"/>
</dbReference>
<dbReference type="InterPro" id="IPR013783">
    <property type="entry name" value="Ig-like_fold"/>
</dbReference>
<evidence type="ECO:0000259" key="1">
    <source>
        <dbReference type="PROSITE" id="PS50093"/>
    </source>
</evidence>
<dbReference type="SUPFAM" id="SSF49299">
    <property type="entry name" value="PKD domain"/>
    <property type="match status" value="2"/>
</dbReference>
<dbReference type="Gene3D" id="2.60.40.10">
    <property type="entry name" value="Immunoglobulins"/>
    <property type="match status" value="3"/>
</dbReference>